<proteinExistence type="predicted"/>
<comment type="caution">
    <text evidence="2">The sequence shown here is derived from an EMBL/GenBank/DDBJ whole genome shotgun (WGS) entry which is preliminary data.</text>
</comment>
<dbReference type="AlphaFoldDB" id="A0A841LKE4"/>
<feature type="compositionally biased region" description="Acidic residues" evidence="1">
    <location>
        <begin position="189"/>
        <end position="206"/>
    </location>
</feature>
<dbReference type="EMBL" id="JACIIV010000051">
    <property type="protein sequence ID" value="MBB6229448.1"/>
    <property type="molecule type" value="Genomic_DNA"/>
</dbReference>
<dbReference type="RefSeq" id="WP_184203141.1">
    <property type="nucleotide sequence ID" value="NZ_JACIIV010000051.1"/>
</dbReference>
<feature type="region of interest" description="Disordered" evidence="1">
    <location>
        <begin position="168"/>
        <end position="210"/>
    </location>
</feature>
<dbReference type="Proteomes" id="UP000538147">
    <property type="component" value="Unassembled WGS sequence"/>
</dbReference>
<accession>A0A841LKE4</accession>
<keyword evidence="3" id="KW-1185">Reference proteome</keyword>
<gene>
    <name evidence="2" type="ORF">FHS79_003651</name>
</gene>
<organism evidence="2 3">
    <name type="scientific">Polymorphobacter multimanifer</name>
    <dbReference type="NCBI Taxonomy" id="1070431"/>
    <lineage>
        <taxon>Bacteria</taxon>
        <taxon>Pseudomonadati</taxon>
        <taxon>Pseudomonadota</taxon>
        <taxon>Alphaproteobacteria</taxon>
        <taxon>Sphingomonadales</taxon>
        <taxon>Sphingosinicellaceae</taxon>
        <taxon>Polymorphobacter</taxon>
    </lineage>
</organism>
<evidence type="ECO:0000313" key="3">
    <source>
        <dbReference type="Proteomes" id="UP000538147"/>
    </source>
</evidence>
<evidence type="ECO:0000313" key="2">
    <source>
        <dbReference type="EMBL" id="MBB6229448.1"/>
    </source>
</evidence>
<sequence>MSVSVTGVGRIRHADTGTIYTIGPNELDWQGVGAEERSMGAEVTYEAAIEHTDLGSLTWTVWEYPIGAFNDQETEVGRHTLLENFQLGISDSDDAAVDREGRIQAMVDWFFENFEDPANRTPYESAEGGYIWIWGGPHDAAEEIGSNFSDEDQELIDAAVERVQRDGLTEWAPTEGPDDYDPEPNATEGEPDDEEASAENNEEDDGSGSSLEEILATIPPEPSGPIFDRTQQERVDLVDWDGAEAPDGALLSALREQATELVTHLEGTNGHQDLLQALIRYVATVNAAPASIPRLYTEGVFLENTAAQCEQEIAAGDRPPLPSTVSSGLASIRQLHGALIMSTPTGSALVEAADRYRAPSEDRDRLSQSIAEVAQAIRNTPSVFGPTARELAELAGSNAGKGERPERSNHAASLLVKRMLAGVGKILRFTGYVTIATVVGDGLTATGAGGFVMNSVTSLGNSAWVFLVSNIDAVRAFAAVAGADLVWLRQLVAWLQARL</sequence>
<evidence type="ECO:0000256" key="1">
    <source>
        <dbReference type="SAM" id="MobiDB-lite"/>
    </source>
</evidence>
<protein>
    <submittedName>
        <fullName evidence="2">Uncharacterized protein</fullName>
    </submittedName>
</protein>
<reference evidence="2 3" key="1">
    <citation type="submission" date="2020-08" db="EMBL/GenBank/DDBJ databases">
        <title>Genomic Encyclopedia of Type Strains, Phase IV (KMG-IV): sequencing the most valuable type-strain genomes for metagenomic binning, comparative biology and taxonomic classification.</title>
        <authorList>
            <person name="Goeker M."/>
        </authorList>
    </citation>
    <scope>NUCLEOTIDE SEQUENCE [LARGE SCALE GENOMIC DNA]</scope>
    <source>
        <strain evidence="2 3">DSM 102189</strain>
    </source>
</reference>
<name>A0A841LKE4_9SPHN</name>